<evidence type="ECO:0000313" key="3">
    <source>
        <dbReference type="Proteomes" id="UP000235672"/>
    </source>
</evidence>
<evidence type="ECO:0000256" key="1">
    <source>
        <dbReference type="SAM" id="MobiDB-lite"/>
    </source>
</evidence>
<proteinExistence type="predicted"/>
<name>A0A2J6PPI2_9HELO</name>
<feature type="region of interest" description="Disordered" evidence="1">
    <location>
        <begin position="246"/>
        <end position="274"/>
    </location>
</feature>
<feature type="compositionally biased region" description="Low complexity" evidence="1">
    <location>
        <begin position="131"/>
        <end position="148"/>
    </location>
</feature>
<sequence length="274" mass="30898">MSQQNLQPDAPRPPPVTIPLVQAQQIVNLLQAARDEFVSLVASFPPGHPQIRSILGRYPELTLQELERVLDEGRRLLVQVREDYTHRPNRQRAQAGVELHGRVQRQYNRLRDMLDFVTEDLDNFSHLRVNPAPSLSPNASAPSRSAGQPPSPSQPLPSRSGATSLFTSPDPPCAPSQTVPPRPSRLSPQQPRPASPAPLAQSPGFQPSGRRQRSYQELLEENRELREENRLLSQQLRRADRLIASLSERREEEVEEEEGEEGEGEQRGGKRRRL</sequence>
<organism evidence="2 3">
    <name type="scientific">Hyaloscypha hepaticicola</name>
    <dbReference type="NCBI Taxonomy" id="2082293"/>
    <lineage>
        <taxon>Eukaryota</taxon>
        <taxon>Fungi</taxon>
        <taxon>Dikarya</taxon>
        <taxon>Ascomycota</taxon>
        <taxon>Pezizomycotina</taxon>
        <taxon>Leotiomycetes</taxon>
        <taxon>Helotiales</taxon>
        <taxon>Hyaloscyphaceae</taxon>
        <taxon>Hyaloscypha</taxon>
    </lineage>
</organism>
<dbReference type="OrthoDB" id="10355709at2759"/>
<reference evidence="2 3" key="1">
    <citation type="submission" date="2016-05" db="EMBL/GenBank/DDBJ databases">
        <title>A degradative enzymes factory behind the ericoid mycorrhizal symbiosis.</title>
        <authorList>
            <consortium name="DOE Joint Genome Institute"/>
            <person name="Martino E."/>
            <person name="Morin E."/>
            <person name="Grelet G."/>
            <person name="Kuo A."/>
            <person name="Kohler A."/>
            <person name="Daghino S."/>
            <person name="Barry K."/>
            <person name="Choi C."/>
            <person name="Cichocki N."/>
            <person name="Clum A."/>
            <person name="Copeland A."/>
            <person name="Hainaut M."/>
            <person name="Haridas S."/>
            <person name="Labutti K."/>
            <person name="Lindquist E."/>
            <person name="Lipzen A."/>
            <person name="Khouja H.-R."/>
            <person name="Murat C."/>
            <person name="Ohm R."/>
            <person name="Olson A."/>
            <person name="Spatafora J."/>
            <person name="Veneault-Fourrey C."/>
            <person name="Henrissat B."/>
            <person name="Grigoriev I."/>
            <person name="Martin F."/>
            <person name="Perotto S."/>
        </authorList>
    </citation>
    <scope>NUCLEOTIDE SEQUENCE [LARGE SCALE GENOMIC DNA]</scope>
    <source>
        <strain evidence="2 3">UAMH 7357</strain>
    </source>
</reference>
<dbReference type="Proteomes" id="UP000235672">
    <property type="component" value="Unassembled WGS sequence"/>
</dbReference>
<feature type="region of interest" description="Disordered" evidence="1">
    <location>
        <begin position="128"/>
        <end position="216"/>
    </location>
</feature>
<accession>A0A2J6PPI2</accession>
<dbReference type="EMBL" id="KZ613509">
    <property type="protein sequence ID" value="PMD15932.1"/>
    <property type="molecule type" value="Genomic_DNA"/>
</dbReference>
<feature type="compositionally biased region" description="Pro residues" evidence="1">
    <location>
        <begin position="169"/>
        <end position="183"/>
    </location>
</feature>
<protein>
    <submittedName>
        <fullName evidence="2">Uncharacterized protein</fullName>
    </submittedName>
</protein>
<gene>
    <name evidence="2" type="ORF">NA56DRAFT_709311</name>
</gene>
<keyword evidence="3" id="KW-1185">Reference proteome</keyword>
<feature type="compositionally biased region" description="Acidic residues" evidence="1">
    <location>
        <begin position="253"/>
        <end position="263"/>
    </location>
</feature>
<evidence type="ECO:0000313" key="2">
    <source>
        <dbReference type="EMBL" id="PMD15932.1"/>
    </source>
</evidence>
<dbReference type="AlphaFoldDB" id="A0A2J6PPI2"/>